<evidence type="ECO:0000313" key="6">
    <source>
        <dbReference type="EMBL" id="MFC3998002.1"/>
    </source>
</evidence>
<feature type="compositionally biased region" description="Low complexity" evidence="4">
    <location>
        <begin position="76"/>
        <end position="85"/>
    </location>
</feature>
<evidence type="ECO:0000256" key="1">
    <source>
        <dbReference type="ARBA" id="ARBA00023015"/>
    </source>
</evidence>
<dbReference type="SUPFAM" id="SSF46689">
    <property type="entry name" value="Homeodomain-like"/>
    <property type="match status" value="1"/>
</dbReference>
<dbReference type="InterPro" id="IPR020449">
    <property type="entry name" value="Tscrpt_reg_AraC-type_HTH"/>
</dbReference>
<keyword evidence="3" id="KW-0804">Transcription</keyword>
<dbReference type="PROSITE" id="PS00041">
    <property type="entry name" value="HTH_ARAC_FAMILY_1"/>
    <property type="match status" value="1"/>
</dbReference>
<evidence type="ECO:0000259" key="5">
    <source>
        <dbReference type="PROSITE" id="PS01124"/>
    </source>
</evidence>
<evidence type="ECO:0000256" key="4">
    <source>
        <dbReference type="SAM" id="MobiDB-lite"/>
    </source>
</evidence>
<feature type="domain" description="HTH araC/xylS-type" evidence="5">
    <location>
        <begin position="320"/>
        <end position="421"/>
    </location>
</feature>
<keyword evidence="2" id="KW-0238">DNA-binding</keyword>
<evidence type="ECO:0000256" key="2">
    <source>
        <dbReference type="ARBA" id="ARBA00023125"/>
    </source>
</evidence>
<keyword evidence="1" id="KW-0805">Transcription regulation</keyword>
<feature type="compositionally biased region" description="Polar residues" evidence="4">
    <location>
        <begin position="33"/>
        <end position="45"/>
    </location>
</feature>
<dbReference type="InterPro" id="IPR018060">
    <property type="entry name" value="HTH_AraC"/>
</dbReference>
<dbReference type="PANTHER" id="PTHR46796:SF6">
    <property type="entry name" value="ARAC SUBFAMILY"/>
    <property type="match status" value="1"/>
</dbReference>
<evidence type="ECO:0000256" key="3">
    <source>
        <dbReference type="ARBA" id="ARBA00023163"/>
    </source>
</evidence>
<organism evidence="6 7">
    <name type="scientific">Nocardiopsis sediminis</name>
    <dbReference type="NCBI Taxonomy" id="1778267"/>
    <lineage>
        <taxon>Bacteria</taxon>
        <taxon>Bacillati</taxon>
        <taxon>Actinomycetota</taxon>
        <taxon>Actinomycetes</taxon>
        <taxon>Streptosporangiales</taxon>
        <taxon>Nocardiopsidaceae</taxon>
        <taxon>Nocardiopsis</taxon>
    </lineage>
</organism>
<dbReference type="Gene3D" id="1.10.10.60">
    <property type="entry name" value="Homeodomain-like"/>
    <property type="match status" value="1"/>
</dbReference>
<dbReference type="SMART" id="SM00342">
    <property type="entry name" value="HTH_ARAC"/>
    <property type="match status" value="1"/>
</dbReference>
<protein>
    <submittedName>
        <fullName evidence="6">Helix-turn-helix domain-containing protein</fullName>
    </submittedName>
</protein>
<dbReference type="PANTHER" id="PTHR46796">
    <property type="entry name" value="HTH-TYPE TRANSCRIPTIONAL ACTIVATOR RHAS-RELATED"/>
    <property type="match status" value="1"/>
</dbReference>
<dbReference type="PROSITE" id="PS01124">
    <property type="entry name" value="HTH_ARAC_FAMILY_2"/>
    <property type="match status" value="1"/>
</dbReference>
<comment type="caution">
    <text evidence="6">The sequence shown here is derived from an EMBL/GenBank/DDBJ whole genome shotgun (WGS) entry which is preliminary data.</text>
</comment>
<dbReference type="PRINTS" id="PR00032">
    <property type="entry name" value="HTHARAC"/>
</dbReference>
<keyword evidence="7" id="KW-1185">Reference proteome</keyword>
<dbReference type="EMBL" id="JBHSBH010000012">
    <property type="protein sequence ID" value="MFC3998002.1"/>
    <property type="molecule type" value="Genomic_DNA"/>
</dbReference>
<dbReference type="Pfam" id="PF12833">
    <property type="entry name" value="HTH_18"/>
    <property type="match status" value="1"/>
</dbReference>
<name>A0ABV8FPH0_9ACTN</name>
<dbReference type="Proteomes" id="UP001595847">
    <property type="component" value="Unassembled WGS sequence"/>
</dbReference>
<feature type="non-terminal residue" evidence="6">
    <location>
        <position position="1"/>
    </location>
</feature>
<sequence length="433" mass="44392">PAAGGLAHRQGSADAGPWGAGPERWSGDAEGWSSGSGRVTTSHPAEQSEADLLTRRPAGVGTGPWGVGTERRSADAGRAADGPRVAPAVGAPEWRCVRCLGDVHVWATAPVPAETTGPAEPAGCSGPGDLFISLPLGAATDAVPPGPGTGPAPAPGDILLHDAPYPFLGAFGAPAPGGRTGTQRPRDITGTGDHEAKGASGGCADGTAVRSGRDLRPAHSVRATADATVSPAVAVAVPRAALLLPAKWIDGLLGRRIPVPDPVGGLLAGLVHGIASDAAGFGPAAAERLGTAVLDLSAALLARELDLDAPEESHRRSLLLRIQVFANRRLGDPRLGPGMIADAHGVSVGYLHRLLHEHDTTLAAWIRRRRLDGARRDLSDPRLAGIRLQEIGTRWGFPHPSAFSRAFRAAYGTTPKDYRETAARPAEPASPSG</sequence>
<evidence type="ECO:0000313" key="7">
    <source>
        <dbReference type="Proteomes" id="UP001595847"/>
    </source>
</evidence>
<reference evidence="7" key="1">
    <citation type="journal article" date="2019" name="Int. J. Syst. Evol. Microbiol.">
        <title>The Global Catalogue of Microorganisms (GCM) 10K type strain sequencing project: providing services to taxonomists for standard genome sequencing and annotation.</title>
        <authorList>
            <consortium name="The Broad Institute Genomics Platform"/>
            <consortium name="The Broad Institute Genome Sequencing Center for Infectious Disease"/>
            <person name="Wu L."/>
            <person name="Ma J."/>
        </authorList>
    </citation>
    <scope>NUCLEOTIDE SEQUENCE [LARGE SCALE GENOMIC DNA]</scope>
    <source>
        <strain evidence="7">TBRC 1826</strain>
    </source>
</reference>
<dbReference type="InterPro" id="IPR050204">
    <property type="entry name" value="AraC_XylS_family_regulators"/>
</dbReference>
<dbReference type="RefSeq" id="WP_378535453.1">
    <property type="nucleotide sequence ID" value="NZ_JBHSBH010000012.1"/>
</dbReference>
<proteinExistence type="predicted"/>
<gene>
    <name evidence="6" type="ORF">ACFOVU_18865</name>
</gene>
<dbReference type="InterPro" id="IPR018062">
    <property type="entry name" value="HTH_AraC-typ_CS"/>
</dbReference>
<dbReference type="InterPro" id="IPR009057">
    <property type="entry name" value="Homeodomain-like_sf"/>
</dbReference>
<feature type="region of interest" description="Disordered" evidence="4">
    <location>
        <begin position="1"/>
        <end position="85"/>
    </location>
</feature>
<accession>A0ABV8FPH0</accession>